<dbReference type="PANTHER" id="PTHR43193:SF2">
    <property type="entry name" value="POLYFERREDOXIN PROTEIN FWDF"/>
    <property type="match status" value="1"/>
</dbReference>
<sequence length="170" mass="18958">MNHIWIEDKIFCTGCAACANICPKQCISFAEDAEGFCYPKVEESLCVECGRCTAVCPVSKEKPEDRSTNGVKVYACINRDEKVLKESSSGGVFSLLAEAIIEKGGVVFGAAFDENWNVRHMAAQTKEDCLKFRGSKYVQSEIGDSFFQLRPFWIRDVLFYSAAPRVRSPD</sequence>
<dbReference type="EMBL" id="QRTC01000002">
    <property type="protein sequence ID" value="RGQ44338.1"/>
    <property type="molecule type" value="Genomic_DNA"/>
</dbReference>
<reference evidence="5 6" key="1">
    <citation type="submission" date="2018-08" db="EMBL/GenBank/DDBJ databases">
        <title>A genome reference for cultivated species of the human gut microbiota.</title>
        <authorList>
            <person name="Zou Y."/>
            <person name="Xue W."/>
            <person name="Luo G."/>
        </authorList>
    </citation>
    <scope>NUCLEOTIDE SEQUENCE [LARGE SCALE GENOMIC DNA]</scope>
    <source>
        <strain evidence="5 6">AF28-26</strain>
    </source>
</reference>
<keyword evidence="2" id="KW-0408">Iron</keyword>
<protein>
    <submittedName>
        <fullName evidence="5">4Fe-4S dicluster domain-containing protein</fullName>
    </submittedName>
</protein>
<dbReference type="Proteomes" id="UP000284751">
    <property type="component" value="Unassembled WGS sequence"/>
</dbReference>
<name>A0A412B136_9FIRM</name>
<evidence type="ECO:0000256" key="1">
    <source>
        <dbReference type="ARBA" id="ARBA00022723"/>
    </source>
</evidence>
<dbReference type="Gene3D" id="3.30.70.20">
    <property type="match status" value="1"/>
</dbReference>
<dbReference type="PROSITE" id="PS51379">
    <property type="entry name" value="4FE4S_FER_2"/>
    <property type="match status" value="2"/>
</dbReference>
<dbReference type="Pfam" id="PF12838">
    <property type="entry name" value="Fer4_7"/>
    <property type="match status" value="1"/>
</dbReference>
<proteinExistence type="predicted"/>
<dbReference type="InterPro" id="IPR007516">
    <property type="entry name" value="Co_F420_Hydgase/DH_bsu_N"/>
</dbReference>
<dbReference type="GO" id="GO:0046872">
    <property type="term" value="F:metal ion binding"/>
    <property type="evidence" value="ECO:0007669"/>
    <property type="project" value="UniProtKB-KW"/>
</dbReference>
<dbReference type="InterPro" id="IPR017900">
    <property type="entry name" value="4Fe4S_Fe_S_CS"/>
</dbReference>
<organism evidence="5 6">
    <name type="scientific">[Clostridium] leptum</name>
    <dbReference type="NCBI Taxonomy" id="1535"/>
    <lineage>
        <taxon>Bacteria</taxon>
        <taxon>Bacillati</taxon>
        <taxon>Bacillota</taxon>
        <taxon>Clostridia</taxon>
        <taxon>Eubacteriales</taxon>
        <taxon>Oscillospiraceae</taxon>
        <taxon>Oscillospiraceae incertae sedis</taxon>
    </lineage>
</organism>
<evidence type="ECO:0000313" key="6">
    <source>
        <dbReference type="Proteomes" id="UP000284751"/>
    </source>
</evidence>
<dbReference type="InterPro" id="IPR052977">
    <property type="entry name" value="Polyferredoxin-like_ET"/>
</dbReference>
<dbReference type="AlphaFoldDB" id="A0A412B136"/>
<dbReference type="Pfam" id="PF04422">
    <property type="entry name" value="FrhB_FdhB_N"/>
    <property type="match status" value="1"/>
</dbReference>
<dbReference type="InterPro" id="IPR017896">
    <property type="entry name" value="4Fe4S_Fe-S-bd"/>
</dbReference>
<dbReference type="PROSITE" id="PS00198">
    <property type="entry name" value="4FE4S_FER_1"/>
    <property type="match status" value="2"/>
</dbReference>
<dbReference type="PANTHER" id="PTHR43193">
    <property type="match status" value="1"/>
</dbReference>
<dbReference type="GO" id="GO:0051536">
    <property type="term" value="F:iron-sulfur cluster binding"/>
    <property type="evidence" value="ECO:0007669"/>
    <property type="project" value="UniProtKB-KW"/>
</dbReference>
<keyword evidence="3" id="KW-0411">Iron-sulfur</keyword>
<evidence type="ECO:0000256" key="3">
    <source>
        <dbReference type="ARBA" id="ARBA00023014"/>
    </source>
</evidence>
<feature type="domain" description="4Fe-4S ferredoxin-type" evidence="4">
    <location>
        <begin position="37"/>
        <end position="66"/>
    </location>
</feature>
<feature type="domain" description="4Fe-4S ferredoxin-type" evidence="4">
    <location>
        <begin position="2"/>
        <end position="32"/>
    </location>
</feature>
<evidence type="ECO:0000313" key="5">
    <source>
        <dbReference type="EMBL" id="RGQ44338.1"/>
    </source>
</evidence>
<gene>
    <name evidence="5" type="ORF">DWY99_01570</name>
</gene>
<comment type="caution">
    <text evidence="5">The sequence shown here is derived from an EMBL/GenBank/DDBJ whole genome shotgun (WGS) entry which is preliminary data.</text>
</comment>
<keyword evidence="1" id="KW-0479">Metal-binding</keyword>
<accession>A0A412B136</accession>
<dbReference type="SUPFAM" id="SSF54862">
    <property type="entry name" value="4Fe-4S ferredoxins"/>
    <property type="match status" value="1"/>
</dbReference>
<evidence type="ECO:0000259" key="4">
    <source>
        <dbReference type="PROSITE" id="PS51379"/>
    </source>
</evidence>
<evidence type="ECO:0000256" key="2">
    <source>
        <dbReference type="ARBA" id="ARBA00023004"/>
    </source>
</evidence>